<dbReference type="Proteomes" id="UP000552709">
    <property type="component" value="Unassembled WGS sequence"/>
</dbReference>
<dbReference type="AlphaFoldDB" id="A0A7W8JSW1"/>
<gene>
    <name evidence="1" type="ORF">HNQ08_001740</name>
</gene>
<dbReference type="RefSeq" id="WP_342355684.1">
    <property type="nucleotide sequence ID" value="NZ_JACHFL010000003.1"/>
</dbReference>
<comment type="caution">
    <text evidence="1">The sequence shown here is derived from an EMBL/GenBank/DDBJ whole genome shotgun (WGS) entry which is preliminary data.</text>
</comment>
<keyword evidence="2" id="KW-1185">Reference proteome</keyword>
<evidence type="ECO:0000313" key="2">
    <source>
        <dbReference type="Proteomes" id="UP000552709"/>
    </source>
</evidence>
<sequence>MTTALMGEAKRRKALGLMPTVHPFEAQLGASGEVTLVRGPDDAGLAQTIVDALQTTQSSGAAWASEYRTALVLSGAHAGMLSTAQDVEAIPVPDLRRVTGELALGPQGSSSEQVSIPVEGGAIRLREQRHSFGGERWETLGAPRSPQQVMSALQNNAAFNLQGELIGRFEAEHWQAGRIDIEPDPPEDLLEVLEDVVREWDGETEAQWAELHRDRMEDRDAPVPLVRRSTFELRRPAPLQNPLGSVFAIRAGVEFVPVMEADTYSLDGETWASYADPDAEVDPTHLPPELASIFDMETVGVTVHADGQVEFAEDVPEEHRERIEAELREATGAGNAAEWAEWTTQMLRETYGDELTVIEGKTLPVPVAVRLDLPEDALQDPDPLSQTFMESEVTFDGQQWRDLFDDVPPELAAFLPPAAEDEDAGTLPK</sequence>
<protein>
    <submittedName>
        <fullName evidence="1">Uncharacterized protein</fullName>
    </submittedName>
</protein>
<proteinExistence type="predicted"/>
<accession>A0A7W8JSW1</accession>
<organism evidence="1 2">
    <name type="scientific">Deinococcus humi</name>
    <dbReference type="NCBI Taxonomy" id="662880"/>
    <lineage>
        <taxon>Bacteria</taxon>
        <taxon>Thermotogati</taxon>
        <taxon>Deinococcota</taxon>
        <taxon>Deinococci</taxon>
        <taxon>Deinococcales</taxon>
        <taxon>Deinococcaceae</taxon>
        <taxon>Deinococcus</taxon>
    </lineage>
</organism>
<dbReference type="EMBL" id="JACHFL010000003">
    <property type="protein sequence ID" value="MBB5362645.1"/>
    <property type="molecule type" value="Genomic_DNA"/>
</dbReference>
<reference evidence="1 2" key="1">
    <citation type="submission" date="2020-08" db="EMBL/GenBank/DDBJ databases">
        <title>Genomic Encyclopedia of Type Strains, Phase IV (KMG-IV): sequencing the most valuable type-strain genomes for metagenomic binning, comparative biology and taxonomic classification.</title>
        <authorList>
            <person name="Goeker M."/>
        </authorList>
    </citation>
    <scope>NUCLEOTIDE SEQUENCE [LARGE SCALE GENOMIC DNA]</scope>
    <source>
        <strain evidence="1 2">DSM 27939</strain>
    </source>
</reference>
<evidence type="ECO:0000313" key="1">
    <source>
        <dbReference type="EMBL" id="MBB5362645.1"/>
    </source>
</evidence>
<name>A0A7W8JSW1_9DEIO</name>